<protein>
    <recommendedName>
        <fullName evidence="3">Outer membrane lipoprotein-sorting protein</fullName>
    </recommendedName>
</protein>
<dbReference type="AlphaFoldDB" id="A0A5C6Q908"/>
<evidence type="ECO:0008006" key="3">
    <source>
        <dbReference type="Google" id="ProtNLM"/>
    </source>
</evidence>
<evidence type="ECO:0000313" key="2">
    <source>
        <dbReference type="Proteomes" id="UP000321822"/>
    </source>
</evidence>
<organism evidence="1 2">
    <name type="scientific">Colwellia demingiae</name>
    <dbReference type="NCBI Taxonomy" id="89401"/>
    <lineage>
        <taxon>Bacteria</taxon>
        <taxon>Pseudomonadati</taxon>
        <taxon>Pseudomonadota</taxon>
        <taxon>Gammaproteobacteria</taxon>
        <taxon>Alteromonadales</taxon>
        <taxon>Colwelliaceae</taxon>
        <taxon>Colwellia</taxon>
    </lineage>
</organism>
<evidence type="ECO:0000313" key="1">
    <source>
        <dbReference type="EMBL" id="TWX65213.1"/>
    </source>
</evidence>
<reference evidence="1 2" key="1">
    <citation type="submission" date="2019-07" db="EMBL/GenBank/DDBJ databases">
        <title>Genomes of sea-ice associated Colwellia species.</title>
        <authorList>
            <person name="Bowman J.P."/>
        </authorList>
    </citation>
    <scope>NUCLEOTIDE SEQUENCE [LARGE SCALE GENOMIC DNA]</scope>
    <source>
        <strain evidence="1 2">ACAM 459</strain>
    </source>
</reference>
<proteinExistence type="predicted"/>
<dbReference type="EMBL" id="VOLT01000011">
    <property type="protein sequence ID" value="TWX65213.1"/>
    <property type="molecule type" value="Genomic_DNA"/>
</dbReference>
<keyword evidence="2" id="KW-1185">Reference proteome</keyword>
<dbReference type="Proteomes" id="UP000321822">
    <property type="component" value="Unassembled WGS sequence"/>
</dbReference>
<name>A0A5C6Q908_9GAMM</name>
<dbReference type="RefSeq" id="WP_146790505.1">
    <property type="nucleotide sequence ID" value="NZ_VOLT01000011.1"/>
</dbReference>
<accession>A0A5C6Q908</accession>
<comment type="caution">
    <text evidence="1">The sequence shown here is derived from an EMBL/GenBank/DDBJ whole genome shotgun (WGS) entry which is preliminary data.</text>
</comment>
<gene>
    <name evidence="1" type="ORF">ESZ36_18205</name>
</gene>
<dbReference type="OrthoDB" id="6292668at2"/>
<sequence length="231" mass="26420">MIFVASALTTLAAENTPEQLGSSKEIINSAIIKFEKTKRDRWSYSISRYEDEEGDITSSIEQYSPQLSKPWLLKQVNGEQPTDKQIKHFAEKKQAQTNVKKQGGNIQLKLRELINQESLSLVSTDDKYIVMAFNVNFKKLGKDSFGKIQGELIYQKEKQFIEKILIWNSAEFSPMFTANVTDLAITFTFLEINGAVLTKTNEMKMKGSFAYFTEINETSLDNFSDYLYQGK</sequence>